<name>A0ABN8LMC0_9CNID</name>
<proteinExistence type="predicted"/>
<dbReference type="InterPro" id="IPR003609">
    <property type="entry name" value="Pan_app"/>
</dbReference>
<organism evidence="2 3">
    <name type="scientific">Porites evermanni</name>
    <dbReference type="NCBI Taxonomy" id="104178"/>
    <lineage>
        <taxon>Eukaryota</taxon>
        <taxon>Metazoa</taxon>
        <taxon>Cnidaria</taxon>
        <taxon>Anthozoa</taxon>
        <taxon>Hexacorallia</taxon>
        <taxon>Scleractinia</taxon>
        <taxon>Fungiina</taxon>
        <taxon>Poritidae</taxon>
        <taxon>Porites</taxon>
    </lineage>
</organism>
<keyword evidence="3" id="KW-1185">Reference proteome</keyword>
<sequence>MHFQPPTLQRRFVGHVIRTLSVQSGTACEACCFDDDDCISVNLGPSAVARKHICERSSSDHNIHPKDLTHKQGFIYKSVWNYCSSSPCPSGYRCQTGFTGKRYRCKENWKKINEDPVCFGAAGDTYGTFTINISGLTNTFKLVYRNGSVNCTFSHESEPTHWGCKHAVYGDKQLATVLTYTNRSALLLADYLRNTRNLEGKISVDNCRVMQFRPPTPGRTLAGHVIRRLLVDSGTVCEANCFDDDDCMSVNLGPKNEGKHLCELSSSDDNLHPEGLRKRSKFIYKSVLNYCSSRPCPPGYRCQTGFTNKRYRCVGNVIFRRMPNWKKISEDPVCFGVDDDSFGAFSIRESGLIYTFKLVHRNGSVTCDPRYKLNNWGCTHPLFGKNQLLTVITYPNRSALLIANYLRSNAGCGYKYYAYQLEGTDVDSPELVFNRLLHPLSVSVGQKFQIWYGEDLTDCEGNNNMGMTCADIYGWYV</sequence>
<evidence type="ECO:0000313" key="2">
    <source>
        <dbReference type="EMBL" id="CAH3018204.1"/>
    </source>
</evidence>
<reference evidence="2 3" key="1">
    <citation type="submission" date="2022-05" db="EMBL/GenBank/DDBJ databases">
        <authorList>
            <consortium name="Genoscope - CEA"/>
            <person name="William W."/>
        </authorList>
    </citation>
    <scope>NUCLEOTIDE SEQUENCE [LARGE SCALE GENOMIC DNA]</scope>
</reference>
<feature type="domain" description="Apple" evidence="1">
    <location>
        <begin position="216"/>
        <end position="283"/>
    </location>
</feature>
<gene>
    <name evidence="2" type="ORF">PEVE_00042001</name>
</gene>
<evidence type="ECO:0000313" key="3">
    <source>
        <dbReference type="Proteomes" id="UP001159427"/>
    </source>
</evidence>
<comment type="caution">
    <text evidence="2">The sequence shown here is derived from an EMBL/GenBank/DDBJ whole genome shotgun (WGS) entry which is preliminary data.</text>
</comment>
<accession>A0ABN8LMC0</accession>
<evidence type="ECO:0000259" key="1">
    <source>
        <dbReference type="Pfam" id="PF00024"/>
    </source>
</evidence>
<dbReference type="Pfam" id="PF00024">
    <property type="entry name" value="PAN_1"/>
    <property type="match status" value="1"/>
</dbReference>
<dbReference type="EMBL" id="CALNXI010000081">
    <property type="protein sequence ID" value="CAH3018204.1"/>
    <property type="molecule type" value="Genomic_DNA"/>
</dbReference>
<protein>
    <recommendedName>
        <fullName evidence="1">Apple domain-containing protein</fullName>
    </recommendedName>
</protein>
<dbReference type="Proteomes" id="UP001159427">
    <property type="component" value="Unassembled WGS sequence"/>
</dbReference>